<dbReference type="InterPro" id="IPR027417">
    <property type="entry name" value="P-loop_NTPase"/>
</dbReference>
<feature type="domain" description="AAA+ ATPase" evidence="1">
    <location>
        <begin position="26"/>
        <end position="429"/>
    </location>
</feature>
<sequence>MYISSIEIKDFRAFSDTSNESNIQLGQYITCLAGHNGVGKSTVLALLSNCGELKGKVGKHLNGDTFRGEYSTIIKGDKKFDSSGPKCTLRFSDLPKNENTDNPFVNELVFRATFQNSESAKDHFVEWDDKNNSIRNYLVKTYIKNELDNLEHQISSNQIESLSSYIIDLAVNWNKKLGHETREVKHDLLFNSLQLKMTELKIIDDETTFNVVVENITRTLLLESFQDLFRNGLFVKQPKKDIKTRYRLIPQKSELRNTEKKLEWPTYYLGLSRLFPIGEADEANEKKIDTNIMDKVLQQHRKILNSNDEGITAKGVDISNVSKKTGFGVETKKYGSLSNSSGQDNLGQILLTIESFRLLKMNLREKYNGGIFLIDEIDATLHPSAQNKLFDYLYSQSKELSLQIVFTSHSLSLIEHIIKTSKLSEKNNAVKLIYFTNSRGSLEAKENPDMSYINNDMMMTYSGQNESNAVDLLSEDDTARWFLKQIIKTSDKNIKLNYLNLHIGWEQLVSIVLTDYTYFQKKIILLDPDLVQDDNSLKLSEMIKHSRFKFNQDASMHTSRILSLPGDKAIEEVFWYYLDSLKENHEFFFDPDSEALNITKRSIVSCGPFENQNYKDAKNDLAKIKRWFEDNMEIVQILFKYWYTDNNEQVNNFLNILEKEYKKVLNRNKNF</sequence>
<evidence type="ECO:0000313" key="2">
    <source>
        <dbReference type="EMBL" id="EHG28406.1"/>
    </source>
</evidence>
<accession>A0AA87FHC2</accession>
<dbReference type="EMBL" id="ADLY01000037">
    <property type="protein sequence ID" value="EHG28406.1"/>
    <property type="molecule type" value="Genomic_DNA"/>
</dbReference>
<dbReference type="InterPro" id="IPR051396">
    <property type="entry name" value="Bact_Antivir_Def_Nuclease"/>
</dbReference>
<evidence type="ECO:0000259" key="1">
    <source>
        <dbReference type="SMART" id="SM00382"/>
    </source>
</evidence>
<evidence type="ECO:0000313" key="3">
    <source>
        <dbReference type="Proteomes" id="UP000004393"/>
    </source>
</evidence>
<reference evidence="2 3" key="1">
    <citation type="submission" date="2011-10" db="EMBL/GenBank/DDBJ databases">
        <title>The Genome Sequence of Enterococcus saccharolyticus 30_1.</title>
        <authorList>
            <consortium name="The Broad Institute Genome Sequencing Platform"/>
            <person name="Earl A."/>
            <person name="Ward D."/>
            <person name="Feldgarden M."/>
            <person name="Gevers D."/>
            <person name="Daigneault M."/>
            <person name="Strauss J."/>
            <person name="Allen-Vercoe E."/>
            <person name="Young S.K."/>
            <person name="Zeng Q."/>
            <person name="Gargeya S."/>
            <person name="Fitzgerald M."/>
            <person name="Haas B."/>
            <person name="Abouelleil A."/>
            <person name="Alvarado L."/>
            <person name="Arachchi H.M."/>
            <person name="Berlin A."/>
            <person name="Brown A."/>
            <person name="Chapman S.B."/>
            <person name="Chen Z."/>
            <person name="Dunbar C."/>
            <person name="Freedman E."/>
            <person name="Gearin G."/>
            <person name="Gellesch M."/>
            <person name="Goldberg J."/>
            <person name="Griggs A."/>
            <person name="Gujja S."/>
            <person name="Heiman D."/>
            <person name="Howarth C."/>
            <person name="Larson L."/>
            <person name="Lui A."/>
            <person name="MacDonald P.J.P."/>
            <person name="Montmayeur A."/>
            <person name="Murphy C."/>
            <person name="Neiman D."/>
            <person name="Pearson M."/>
            <person name="Priest M."/>
            <person name="Roberts A."/>
            <person name="Saif S."/>
            <person name="Shea T."/>
            <person name="Shenoy N."/>
            <person name="Sisk P."/>
            <person name="Stolte C."/>
            <person name="Sykes S."/>
            <person name="Wortman J."/>
            <person name="Nusbaum C."/>
            <person name="Birren B."/>
        </authorList>
    </citation>
    <scope>NUCLEOTIDE SEQUENCE [LARGE SCALE GENOMIC DNA]</scope>
    <source>
        <strain evidence="2 3">30_1</strain>
    </source>
</reference>
<organism evidence="2 3">
    <name type="scientific">Enterococcus saccharolyticus 30_1</name>
    <dbReference type="NCBI Taxonomy" id="742813"/>
    <lineage>
        <taxon>Bacteria</taxon>
        <taxon>Bacillati</taxon>
        <taxon>Bacillota</taxon>
        <taxon>Bacilli</taxon>
        <taxon>Lactobacillales</taxon>
        <taxon>Enterococcaceae</taxon>
        <taxon>Enterococcus</taxon>
    </lineage>
</organism>
<dbReference type="PANTHER" id="PTHR43581:SF4">
    <property type="entry name" value="ATP_GTP PHOSPHATASE"/>
    <property type="match status" value="1"/>
</dbReference>
<dbReference type="InterPro" id="IPR041685">
    <property type="entry name" value="AAA_GajA/Old/RecF-like"/>
</dbReference>
<name>A0AA87FHC2_9ENTE</name>
<proteinExistence type="predicted"/>
<comment type="caution">
    <text evidence="2">The sequence shown here is derived from an EMBL/GenBank/DDBJ whole genome shotgun (WGS) entry which is preliminary data.</text>
</comment>
<dbReference type="Pfam" id="PF13175">
    <property type="entry name" value="AAA_15"/>
    <property type="match status" value="1"/>
</dbReference>
<dbReference type="RefSeq" id="WP_005472014.1">
    <property type="nucleotide sequence ID" value="NZ_JH376940.1"/>
</dbReference>
<gene>
    <name evidence="2" type="ORF">HMPREF9478_01807</name>
</gene>
<dbReference type="PANTHER" id="PTHR43581">
    <property type="entry name" value="ATP/GTP PHOSPHATASE"/>
    <property type="match status" value="1"/>
</dbReference>
<dbReference type="SUPFAM" id="SSF52540">
    <property type="entry name" value="P-loop containing nucleoside triphosphate hydrolases"/>
    <property type="match status" value="1"/>
</dbReference>
<dbReference type="InterPro" id="IPR003593">
    <property type="entry name" value="AAA+_ATPase"/>
</dbReference>
<dbReference type="AlphaFoldDB" id="A0AA87FHC2"/>
<protein>
    <recommendedName>
        <fullName evidence="1">AAA+ ATPase domain-containing protein</fullName>
    </recommendedName>
</protein>
<dbReference type="SMART" id="SM00382">
    <property type="entry name" value="AAA"/>
    <property type="match status" value="1"/>
</dbReference>
<dbReference type="Proteomes" id="UP000004393">
    <property type="component" value="Unassembled WGS sequence"/>
</dbReference>
<dbReference type="Gene3D" id="3.40.50.300">
    <property type="entry name" value="P-loop containing nucleotide triphosphate hydrolases"/>
    <property type="match status" value="1"/>
</dbReference>
<keyword evidence="3" id="KW-1185">Reference proteome</keyword>